<name>A0AAW2XMM6_9LAMI</name>
<dbReference type="CDD" id="cd09272">
    <property type="entry name" value="RNase_HI_RT_Ty1"/>
    <property type="match status" value="1"/>
</dbReference>
<reference evidence="1" key="2">
    <citation type="journal article" date="2024" name="Plant">
        <title>Genomic evolution and insights into agronomic trait innovations of Sesamum species.</title>
        <authorList>
            <person name="Miao H."/>
            <person name="Wang L."/>
            <person name="Qu L."/>
            <person name="Liu H."/>
            <person name="Sun Y."/>
            <person name="Le M."/>
            <person name="Wang Q."/>
            <person name="Wei S."/>
            <person name="Zheng Y."/>
            <person name="Lin W."/>
            <person name="Duan Y."/>
            <person name="Cao H."/>
            <person name="Xiong S."/>
            <person name="Wang X."/>
            <person name="Wei L."/>
            <person name="Li C."/>
            <person name="Ma Q."/>
            <person name="Ju M."/>
            <person name="Zhao R."/>
            <person name="Li G."/>
            <person name="Mu C."/>
            <person name="Tian Q."/>
            <person name="Mei H."/>
            <person name="Zhang T."/>
            <person name="Gao T."/>
            <person name="Zhang H."/>
        </authorList>
    </citation>
    <scope>NUCLEOTIDE SEQUENCE</scope>
    <source>
        <strain evidence="1">KEN1</strain>
    </source>
</reference>
<gene>
    <name evidence="1" type="ORF">Slati_0823000</name>
</gene>
<organism evidence="1">
    <name type="scientific">Sesamum latifolium</name>
    <dbReference type="NCBI Taxonomy" id="2727402"/>
    <lineage>
        <taxon>Eukaryota</taxon>
        <taxon>Viridiplantae</taxon>
        <taxon>Streptophyta</taxon>
        <taxon>Embryophyta</taxon>
        <taxon>Tracheophyta</taxon>
        <taxon>Spermatophyta</taxon>
        <taxon>Magnoliopsida</taxon>
        <taxon>eudicotyledons</taxon>
        <taxon>Gunneridae</taxon>
        <taxon>Pentapetalae</taxon>
        <taxon>asterids</taxon>
        <taxon>lamiids</taxon>
        <taxon>Lamiales</taxon>
        <taxon>Pedaliaceae</taxon>
        <taxon>Sesamum</taxon>
    </lineage>
</organism>
<dbReference type="AlphaFoldDB" id="A0AAW2XMM6"/>
<protein>
    <submittedName>
        <fullName evidence="1">Retrovirus-related Pol polyprotein from transposon TNT 1-94</fullName>
    </submittedName>
</protein>
<reference evidence="1" key="1">
    <citation type="submission" date="2020-06" db="EMBL/GenBank/DDBJ databases">
        <authorList>
            <person name="Li T."/>
            <person name="Hu X."/>
            <person name="Zhang T."/>
            <person name="Song X."/>
            <person name="Zhang H."/>
            <person name="Dai N."/>
            <person name="Sheng W."/>
            <person name="Hou X."/>
            <person name="Wei L."/>
        </authorList>
    </citation>
    <scope>NUCLEOTIDE SEQUENCE</scope>
    <source>
        <strain evidence="1">KEN1</strain>
        <tissue evidence="1">Leaf</tissue>
    </source>
</reference>
<accession>A0AAW2XMM6</accession>
<sequence length="137" mass="16058">MHNANPVDTPMDKGRIFSRELCSKTKEEKKLMAKIPYASACRKFDVRYDVYSTRPVLCSWNEYVACTSAVQEAIWLRRFLKNLRNLAHIDDAIVIYCDNTTMIAYAKDTKYHARTKHIDTSYHFIRDSITDEEVVRD</sequence>
<proteinExistence type="predicted"/>
<dbReference type="EMBL" id="JACGWN010000003">
    <property type="protein sequence ID" value="KAL0454838.1"/>
    <property type="molecule type" value="Genomic_DNA"/>
</dbReference>
<evidence type="ECO:0000313" key="1">
    <source>
        <dbReference type="EMBL" id="KAL0454838.1"/>
    </source>
</evidence>
<comment type="caution">
    <text evidence="1">The sequence shown here is derived from an EMBL/GenBank/DDBJ whole genome shotgun (WGS) entry which is preliminary data.</text>
</comment>